<dbReference type="Proteomes" id="UP000475545">
    <property type="component" value="Unassembled WGS sequence"/>
</dbReference>
<dbReference type="GO" id="GO:0016829">
    <property type="term" value="F:lyase activity"/>
    <property type="evidence" value="ECO:0007669"/>
    <property type="project" value="UniProtKB-KW"/>
</dbReference>
<evidence type="ECO:0000313" key="4">
    <source>
        <dbReference type="Proteomes" id="UP000475545"/>
    </source>
</evidence>
<keyword evidence="2" id="KW-0456">Lyase</keyword>
<dbReference type="SUPFAM" id="SSF53800">
    <property type="entry name" value="Chelatase"/>
    <property type="match status" value="1"/>
</dbReference>
<keyword evidence="4" id="KW-1185">Reference proteome</keyword>
<reference evidence="3 4" key="1">
    <citation type="submission" date="2019-11" db="EMBL/GenBank/DDBJ databases">
        <title>Gordonia sp. nov., a novel actinobacterium isolated from mangrove soil in Hainan.</title>
        <authorList>
            <person name="Huang X."/>
            <person name="Xie Y."/>
            <person name="Chu X."/>
            <person name="Xiao K."/>
        </authorList>
    </citation>
    <scope>NUCLEOTIDE SEQUENCE [LARGE SCALE GENOMIC DNA]</scope>
    <source>
        <strain evidence="3 4">HNM0687</strain>
    </source>
</reference>
<evidence type="ECO:0000313" key="3">
    <source>
        <dbReference type="EMBL" id="MXP20981.1"/>
    </source>
</evidence>
<dbReference type="AlphaFoldDB" id="A0A6L7GP33"/>
<evidence type="ECO:0000256" key="2">
    <source>
        <dbReference type="ARBA" id="ARBA00023239"/>
    </source>
</evidence>
<name>A0A6L7GP33_9ACTN</name>
<dbReference type="InterPro" id="IPR050963">
    <property type="entry name" value="Sirohydro_Cobaltochel/CbiX"/>
</dbReference>
<keyword evidence="1" id="KW-0479">Metal-binding</keyword>
<proteinExistence type="predicted"/>
<dbReference type="CDD" id="cd03416">
    <property type="entry name" value="CbiX_SirB_N"/>
    <property type="match status" value="1"/>
</dbReference>
<gene>
    <name evidence="3" type="ORF">GIY30_06375</name>
</gene>
<sequence>MTNPTLLLVAHGSRDPRFAATASRIRDAVARTLPEVHIRLSYLDLDEPLVGPALADISGDCVVVPLLFSAGYHSKVDLPAIIAEHAGTGRVVHQTDVIGTVSLAAALAERLGEAGISDQSDERVGVILTAVGSSDPAADRHVRRRAIELSTLLHRPVEVVFATKLGAREHRLRTAVRRLRAAGARTIAVSPYFLSAGLLTERVERALDALADGVVVAGPLGAHRDVVDAVCHHYWLGATGGTDQDSLSAATFVARA</sequence>
<organism evidence="3 4">
    <name type="scientific">Gordonia mangrovi</name>
    <dbReference type="NCBI Taxonomy" id="2665643"/>
    <lineage>
        <taxon>Bacteria</taxon>
        <taxon>Bacillati</taxon>
        <taxon>Actinomycetota</taxon>
        <taxon>Actinomycetes</taxon>
        <taxon>Mycobacteriales</taxon>
        <taxon>Gordoniaceae</taxon>
        <taxon>Gordonia</taxon>
    </lineage>
</organism>
<dbReference type="InterPro" id="IPR002762">
    <property type="entry name" value="CbiX-like"/>
</dbReference>
<dbReference type="EMBL" id="WMBR01000001">
    <property type="protein sequence ID" value="MXP20981.1"/>
    <property type="molecule type" value="Genomic_DNA"/>
</dbReference>
<protein>
    <submittedName>
        <fullName evidence="3">Sirohydrochlorin chelatase</fullName>
    </submittedName>
</protein>
<dbReference type="GO" id="GO:0046872">
    <property type="term" value="F:metal ion binding"/>
    <property type="evidence" value="ECO:0007669"/>
    <property type="project" value="UniProtKB-KW"/>
</dbReference>
<dbReference type="PANTHER" id="PTHR33542:SF5">
    <property type="entry name" value="FERROCHELATASE CHE1"/>
    <property type="match status" value="1"/>
</dbReference>
<dbReference type="Pfam" id="PF01903">
    <property type="entry name" value="CbiX"/>
    <property type="match status" value="2"/>
</dbReference>
<accession>A0A6L7GP33</accession>
<evidence type="ECO:0000256" key="1">
    <source>
        <dbReference type="ARBA" id="ARBA00022723"/>
    </source>
</evidence>
<comment type="caution">
    <text evidence="3">The sequence shown here is derived from an EMBL/GenBank/DDBJ whole genome shotgun (WGS) entry which is preliminary data.</text>
</comment>
<dbReference type="Gene3D" id="3.40.50.1400">
    <property type="match status" value="2"/>
</dbReference>
<dbReference type="PANTHER" id="PTHR33542">
    <property type="entry name" value="SIROHYDROCHLORIN FERROCHELATASE, CHLOROPLASTIC"/>
    <property type="match status" value="1"/>
</dbReference>
<dbReference type="RefSeq" id="WP_160901039.1">
    <property type="nucleotide sequence ID" value="NZ_CP102850.1"/>
</dbReference>